<evidence type="ECO:0000256" key="7">
    <source>
        <dbReference type="SAM" id="MobiDB-lite"/>
    </source>
</evidence>
<dbReference type="EMBL" id="RHLK01000002">
    <property type="protein sequence ID" value="MVO98727.1"/>
    <property type="molecule type" value="Genomic_DNA"/>
</dbReference>
<protein>
    <recommendedName>
        <fullName evidence="6">Pseudouridine synthase</fullName>
        <ecNumber evidence="6">5.4.99.-</ecNumber>
    </recommendedName>
</protein>
<keyword evidence="3 6" id="KW-0413">Isomerase</keyword>
<feature type="active site" evidence="4">
    <location>
        <position position="149"/>
    </location>
</feature>
<evidence type="ECO:0000256" key="3">
    <source>
        <dbReference type="ARBA" id="ARBA00023235"/>
    </source>
</evidence>
<dbReference type="PROSITE" id="PS50889">
    <property type="entry name" value="S4"/>
    <property type="match status" value="1"/>
</dbReference>
<dbReference type="SUPFAM" id="SSF55120">
    <property type="entry name" value="Pseudouridine synthase"/>
    <property type="match status" value="1"/>
</dbReference>
<evidence type="ECO:0000256" key="5">
    <source>
        <dbReference type="PROSITE-ProRule" id="PRU00182"/>
    </source>
</evidence>
<dbReference type="InterPro" id="IPR006145">
    <property type="entry name" value="PsdUridine_synth_RsuA/RluA"/>
</dbReference>
<reference evidence="9 10" key="1">
    <citation type="journal article" date="2019" name="Microorganisms">
        <title>Paenibacillus lutrae sp. nov., A Chitinolytic Species Isolated from A River Otter in Castril Natural Park, Granada, Spain.</title>
        <authorList>
            <person name="Rodriguez M."/>
            <person name="Reina J.C."/>
            <person name="Bejar V."/>
            <person name="Llamas I."/>
        </authorList>
    </citation>
    <scope>NUCLEOTIDE SEQUENCE [LARGE SCALE GENOMIC DNA]</scope>
    <source>
        <strain evidence="9 10">N10</strain>
    </source>
</reference>
<dbReference type="RefSeq" id="WP_157333179.1">
    <property type="nucleotide sequence ID" value="NZ_RHLK01000002.1"/>
</dbReference>
<keyword evidence="10" id="KW-1185">Reference proteome</keyword>
<sequence length="311" mass="35211">MRKQRPPFTPKTKTPAPKPDKATRYTIEQPDELMKFLLEKLAHKGRNTVKGILSRGQVSVNGKKTTRHDHALAAGDVLTIQWNITAEEDKPLGLHILHEDEDMIVINKEAGMLSIAGGEEKELTAYWQLTEHVRRSDPKNRIFVVHRLDRDTSGVMLFAKTEKAQQTLQNAWQEAVHERSYVALVERKVKQPEGTITSWLKESKTLLMYSSPVNNGGLKAVTHYKVLQNSSDYSLLEVQLETGRKNQIRVHMQDLGHPVVGDKKYGSTRNTIGRLGLHARVISFEHPTTGKLMRFETAIPGKFLRVFAPKA</sequence>
<evidence type="ECO:0000256" key="2">
    <source>
        <dbReference type="ARBA" id="ARBA00010876"/>
    </source>
</evidence>
<comment type="caution">
    <text evidence="9">The sequence shown here is derived from an EMBL/GenBank/DDBJ whole genome shotgun (WGS) entry which is preliminary data.</text>
</comment>
<dbReference type="SUPFAM" id="SSF55174">
    <property type="entry name" value="Alpha-L RNA-binding motif"/>
    <property type="match status" value="1"/>
</dbReference>
<organism evidence="9 10">
    <name type="scientific">Paenibacillus lutrae</name>
    <dbReference type="NCBI Taxonomy" id="2078573"/>
    <lineage>
        <taxon>Bacteria</taxon>
        <taxon>Bacillati</taxon>
        <taxon>Bacillota</taxon>
        <taxon>Bacilli</taxon>
        <taxon>Bacillales</taxon>
        <taxon>Paenibacillaceae</taxon>
        <taxon>Paenibacillus</taxon>
    </lineage>
</organism>
<dbReference type="InterPro" id="IPR006224">
    <property type="entry name" value="PsdUridine_synth_RluA-like_CS"/>
</dbReference>
<dbReference type="CDD" id="cd00165">
    <property type="entry name" value="S4"/>
    <property type="match status" value="1"/>
</dbReference>
<dbReference type="EC" id="5.4.99.-" evidence="6"/>
<dbReference type="PANTHER" id="PTHR21600">
    <property type="entry name" value="MITOCHONDRIAL RNA PSEUDOURIDINE SYNTHASE"/>
    <property type="match status" value="1"/>
</dbReference>
<dbReference type="PROSITE" id="PS01129">
    <property type="entry name" value="PSI_RLU"/>
    <property type="match status" value="1"/>
</dbReference>
<dbReference type="InterPro" id="IPR020103">
    <property type="entry name" value="PsdUridine_synth_cat_dom_sf"/>
</dbReference>
<dbReference type="Gene3D" id="3.10.290.10">
    <property type="entry name" value="RNA-binding S4 domain"/>
    <property type="match status" value="1"/>
</dbReference>
<dbReference type="GO" id="GO:0009982">
    <property type="term" value="F:pseudouridine synthase activity"/>
    <property type="evidence" value="ECO:0007669"/>
    <property type="project" value="InterPro"/>
</dbReference>
<gene>
    <name evidence="9" type="ORF">EDM21_04195</name>
</gene>
<keyword evidence="5" id="KW-0694">RNA-binding</keyword>
<name>A0A7X3FFP5_9BACL</name>
<evidence type="ECO:0000256" key="4">
    <source>
        <dbReference type="PIRSR" id="PIRSR606225-1"/>
    </source>
</evidence>
<dbReference type="NCBIfam" id="TIGR00005">
    <property type="entry name" value="rluA_subfam"/>
    <property type="match status" value="1"/>
</dbReference>
<evidence type="ECO:0000256" key="6">
    <source>
        <dbReference type="RuleBase" id="RU362028"/>
    </source>
</evidence>
<comment type="similarity">
    <text evidence="2 6">Belongs to the pseudouridine synthase RluA family.</text>
</comment>
<comment type="catalytic activity">
    <reaction evidence="1 6">
        <text>a uridine in RNA = a pseudouridine in RNA</text>
        <dbReference type="Rhea" id="RHEA:48348"/>
        <dbReference type="Rhea" id="RHEA-COMP:12068"/>
        <dbReference type="Rhea" id="RHEA-COMP:12069"/>
        <dbReference type="ChEBI" id="CHEBI:65314"/>
        <dbReference type="ChEBI" id="CHEBI:65315"/>
    </reaction>
</comment>
<dbReference type="InterPro" id="IPR036986">
    <property type="entry name" value="S4_RNA-bd_sf"/>
</dbReference>
<feature type="region of interest" description="Disordered" evidence="7">
    <location>
        <begin position="1"/>
        <end position="23"/>
    </location>
</feature>
<accession>A0A7X3FFP5</accession>
<dbReference type="Proteomes" id="UP000490800">
    <property type="component" value="Unassembled WGS sequence"/>
</dbReference>
<dbReference type="GO" id="GO:0003723">
    <property type="term" value="F:RNA binding"/>
    <property type="evidence" value="ECO:0007669"/>
    <property type="project" value="UniProtKB-KW"/>
</dbReference>
<evidence type="ECO:0000259" key="8">
    <source>
        <dbReference type="Pfam" id="PF00849"/>
    </source>
</evidence>
<dbReference type="InterPro" id="IPR006225">
    <property type="entry name" value="PsdUridine_synth_RluC/D"/>
</dbReference>
<dbReference type="InterPro" id="IPR050188">
    <property type="entry name" value="RluA_PseudoU_synthase"/>
</dbReference>
<evidence type="ECO:0000313" key="10">
    <source>
        <dbReference type="Proteomes" id="UP000490800"/>
    </source>
</evidence>
<dbReference type="GO" id="GO:0140098">
    <property type="term" value="F:catalytic activity, acting on RNA"/>
    <property type="evidence" value="ECO:0007669"/>
    <property type="project" value="UniProtKB-ARBA"/>
</dbReference>
<feature type="domain" description="Pseudouridine synthase RsuA/RluA-like" evidence="8">
    <location>
        <begin position="102"/>
        <end position="253"/>
    </location>
</feature>
<dbReference type="CDD" id="cd02869">
    <property type="entry name" value="PseudoU_synth_RluA_like"/>
    <property type="match status" value="1"/>
</dbReference>
<dbReference type="PANTHER" id="PTHR21600:SF44">
    <property type="entry name" value="RIBOSOMAL LARGE SUBUNIT PSEUDOURIDINE SYNTHASE D"/>
    <property type="match status" value="1"/>
</dbReference>
<dbReference type="OrthoDB" id="9773999at2"/>
<dbReference type="Gene3D" id="3.30.2350.10">
    <property type="entry name" value="Pseudouridine synthase"/>
    <property type="match status" value="1"/>
</dbReference>
<proteinExistence type="inferred from homology"/>
<dbReference type="GO" id="GO:0000455">
    <property type="term" value="P:enzyme-directed rRNA pseudouridine synthesis"/>
    <property type="evidence" value="ECO:0007669"/>
    <property type="project" value="TreeGrafter"/>
</dbReference>
<evidence type="ECO:0000256" key="1">
    <source>
        <dbReference type="ARBA" id="ARBA00000073"/>
    </source>
</evidence>
<dbReference type="AlphaFoldDB" id="A0A7X3FFP5"/>
<evidence type="ECO:0000313" key="9">
    <source>
        <dbReference type="EMBL" id="MVO98727.1"/>
    </source>
</evidence>
<comment type="function">
    <text evidence="6">Responsible for synthesis of pseudouridine from uracil.</text>
</comment>
<dbReference type="Pfam" id="PF00849">
    <property type="entry name" value="PseudoU_synth_2"/>
    <property type="match status" value="1"/>
</dbReference>